<evidence type="ECO:0000313" key="1">
    <source>
        <dbReference type="EMBL" id="GAA1091570.1"/>
    </source>
</evidence>
<keyword evidence="2" id="KW-1185">Reference proteome</keyword>
<reference evidence="1 2" key="1">
    <citation type="journal article" date="2019" name="Int. J. Syst. Evol. Microbiol.">
        <title>The Global Catalogue of Microorganisms (GCM) 10K type strain sequencing project: providing services to taxonomists for standard genome sequencing and annotation.</title>
        <authorList>
            <consortium name="The Broad Institute Genomics Platform"/>
            <consortium name="The Broad Institute Genome Sequencing Center for Infectious Disease"/>
            <person name="Wu L."/>
            <person name="Ma J."/>
        </authorList>
    </citation>
    <scope>NUCLEOTIDE SEQUENCE [LARGE SCALE GENOMIC DNA]</scope>
    <source>
        <strain evidence="1 2">JCM 13008</strain>
    </source>
</reference>
<gene>
    <name evidence="1" type="ORF">GCM10009668_02960</name>
</gene>
<evidence type="ECO:0008006" key="3">
    <source>
        <dbReference type="Google" id="ProtNLM"/>
    </source>
</evidence>
<comment type="caution">
    <text evidence="1">The sequence shown here is derived from an EMBL/GenBank/DDBJ whole genome shotgun (WGS) entry which is preliminary data.</text>
</comment>
<organism evidence="1 2">
    <name type="scientific">Nocardioides dubius</name>
    <dbReference type="NCBI Taxonomy" id="317019"/>
    <lineage>
        <taxon>Bacteria</taxon>
        <taxon>Bacillati</taxon>
        <taxon>Actinomycetota</taxon>
        <taxon>Actinomycetes</taxon>
        <taxon>Propionibacteriales</taxon>
        <taxon>Nocardioidaceae</taxon>
        <taxon>Nocardioides</taxon>
    </lineage>
</organism>
<proteinExistence type="predicted"/>
<accession>A0ABN1TLX6</accession>
<protein>
    <recommendedName>
        <fullName evidence="3">DUF1877 family protein</fullName>
    </recommendedName>
</protein>
<name>A0ABN1TLX6_9ACTN</name>
<dbReference type="InterPro" id="IPR015068">
    <property type="entry name" value="DUF1877"/>
</dbReference>
<dbReference type="EMBL" id="BAAALG010000001">
    <property type="protein sequence ID" value="GAA1091570.1"/>
    <property type="molecule type" value="Genomic_DNA"/>
</dbReference>
<dbReference type="RefSeq" id="WP_343990612.1">
    <property type="nucleotide sequence ID" value="NZ_BAAALG010000001.1"/>
</dbReference>
<evidence type="ECO:0000313" key="2">
    <source>
        <dbReference type="Proteomes" id="UP001501581"/>
    </source>
</evidence>
<dbReference type="Gene3D" id="3.40.1760.10">
    <property type="entry name" value="YfbM-like super family"/>
    <property type="match status" value="1"/>
</dbReference>
<sequence>MQRGVHFMLDADQAAAFDAASGDDDRLVELVEALEETLEEALEQEATSFCESDKAWDPISCALAPSGPDRDPQDWPWTGVVLGQRSLQADDDELLVSLLDPASVAEVSEALDTLDEETFAEAYAQMPAELRNPEYSDDECAYAWEYLSDLIAFFGQARSAGAHVLFHVGH</sequence>
<dbReference type="Proteomes" id="UP001501581">
    <property type="component" value="Unassembled WGS sequence"/>
</dbReference>
<dbReference type="InterPro" id="IPR035944">
    <property type="entry name" value="YfbM-like_sf"/>
</dbReference>
<dbReference type="SUPFAM" id="SSF111069">
    <property type="entry name" value="Hypothetical protein yfbM"/>
    <property type="match status" value="1"/>
</dbReference>
<dbReference type="Pfam" id="PF08974">
    <property type="entry name" value="DUF1877"/>
    <property type="match status" value="1"/>
</dbReference>